<evidence type="ECO:0000313" key="7">
    <source>
        <dbReference type="EMBL" id="KIM99981.1"/>
    </source>
</evidence>
<dbReference type="Gene3D" id="3.40.50.300">
    <property type="entry name" value="P-loop containing nucleotide triphosphate hydrolases"/>
    <property type="match status" value="1"/>
</dbReference>
<reference evidence="7 8" key="1">
    <citation type="submission" date="2014-04" db="EMBL/GenBank/DDBJ databases">
        <authorList>
            <consortium name="DOE Joint Genome Institute"/>
            <person name="Kuo A."/>
            <person name="Martino E."/>
            <person name="Perotto S."/>
            <person name="Kohler A."/>
            <person name="Nagy L.G."/>
            <person name="Floudas D."/>
            <person name="Copeland A."/>
            <person name="Barry K.W."/>
            <person name="Cichocki N."/>
            <person name="Veneault-Fourrey C."/>
            <person name="LaButti K."/>
            <person name="Lindquist E.A."/>
            <person name="Lipzen A."/>
            <person name="Lundell T."/>
            <person name="Morin E."/>
            <person name="Murat C."/>
            <person name="Sun H."/>
            <person name="Tunlid A."/>
            <person name="Henrissat B."/>
            <person name="Grigoriev I.V."/>
            <person name="Hibbett D.S."/>
            <person name="Martin F."/>
            <person name="Nordberg H.P."/>
            <person name="Cantor M.N."/>
            <person name="Hua S.X."/>
        </authorList>
    </citation>
    <scope>NUCLEOTIDE SEQUENCE [LARGE SCALE GENOMIC DNA]</scope>
    <source>
        <strain evidence="7 8">Zn</strain>
    </source>
</reference>
<dbReference type="InterPro" id="IPR013785">
    <property type="entry name" value="Aldolase_TIM"/>
</dbReference>
<dbReference type="InterPro" id="IPR036291">
    <property type="entry name" value="NAD(P)-bd_dom_sf"/>
</dbReference>
<dbReference type="EMBL" id="KN832878">
    <property type="protein sequence ID" value="KIM99981.1"/>
    <property type="molecule type" value="Genomic_DNA"/>
</dbReference>
<dbReference type="AlphaFoldDB" id="A0A0C3HC81"/>
<dbReference type="Pfam" id="PF08501">
    <property type="entry name" value="Shikimate_dh_N"/>
    <property type="match status" value="1"/>
</dbReference>
<protein>
    <submittedName>
        <fullName evidence="7">Uncharacterized protein</fullName>
    </submittedName>
</protein>
<evidence type="ECO:0000259" key="4">
    <source>
        <dbReference type="Pfam" id="PF01488"/>
    </source>
</evidence>
<sequence length="856" mass="95281">METRNPYSSPISGIIPIKPLSSSKAGRPSSSESDRTRKESSVRTSRAFAPNASIVLVGIRGCGKTSLGYIAARVLGWRLVEADDEFETMAGLSRAQFLKNTGHNAEEYRKQERQVMESILSKNEKDAVIVCGIGSIESHGQMLLRKYAISHPVIHIVRETERVREWLRIPKEDNLVQRLEQSDRKNRICSNFEFYNLFDGGSEPNIRHGSDSRDGVSGPGRRSPPYAGTLQRTQQDFIRFINLIMGFQDLSRRVLDSKISAAAASPVEPIYTYALSVEFSQVGCADIDITELECGADAVELEICASDVLGQSVTAESTWITQLSKQFAILRREVAAPIIYHVNMNSFRQMPDESRPLRDEIYLELLHLGLRMGAEFVTVDMNVKSAGEILGVKGSTKVIGDYLEINPNKQGWDDPGRLEMYRRAAQLQFDLVRMSQFAGSEEDNVAIRRFRQKLALLQGVRPPLIAYNLGRLGRASMCCNTILTAVTHPSLRGLHGRKHHHALLTMQEASKMTYDLGLLDPMHFYIFGASIQYSLSPAMHNAGYQVSGLPYQYQIYQSSSIRVLDTLLNDPSFGGGAVSLPFKIEVLKQLASMSAEAKAIGAVNTILPIRPGTGDATRNPDSQTNRITGWYGDNTDWIGITTCVRRHLSPANIIRPWTSCLVLGAGGMARAAIYALIRLDVPNIFIWNRTVSKAEQLAAHFNEVATNFRTAARLTSARNVRHRIMVIKTMSDPWPVEYEQPTIIISCIPAHSIDGSPAANITLPTAWLQSFNGGVIVEASLAYKPLITPLIVQVEELREAGRPWVAVNGLEVLPEQGIAQFQLLTNRTAPRQCMRAEVLRNYRGEKDQHIKMSIYR</sequence>
<dbReference type="SUPFAM" id="SSF51569">
    <property type="entry name" value="Aldolase"/>
    <property type="match status" value="1"/>
</dbReference>
<dbReference type="Gene3D" id="3.20.20.70">
    <property type="entry name" value="Aldolase class I"/>
    <property type="match status" value="1"/>
</dbReference>
<reference evidence="8" key="2">
    <citation type="submission" date="2015-01" db="EMBL/GenBank/DDBJ databases">
        <title>Evolutionary Origins and Diversification of the Mycorrhizal Mutualists.</title>
        <authorList>
            <consortium name="DOE Joint Genome Institute"/>
            <consortium name="Mycorrhizal Genomics Consortium"/>
            <person name="Kohler A."/>
            <person name="Kuo A."/>
            <person name="Nagy L.G."/>
            <person name="Floudas D."/>
            <person name="Copeland A."/>
            <person name="Barry K.W."/>
            <person name="Cichocki N."/>
            <person name="Veneault-Fourrey C."/>
            <person name="LaButti K."/>
            <person name="Lindquist E.A."/>
            <person name="Lipzen A."/>
            <person name="Lundell T."/>
            <person name="Morin E."/>
            <person name="Murat C."/>
            <person name="Riley R."/>
            <person name="Ohm R."/>
            <person name="Sun H."/>
            <person name="Tunlid A."/>
            <person name="Henrissat B."/>
            <person name="Grigoriev I.V."/>
            <person name="Hibbett D.S."/>
            <person name="Martin F."/>
        </authorList>
    </citation>
    <scope>NUCLEOTIDE SEQUENCE [LARGE SCALE GENOMIC DNA]</scope>
    <source>
        <strain evidence="8">Zn</strain>
    </source>
</reference>
<dbReference type="CDD" id="cd01065">
    <property type="entry name" value="NAD_bind_Shikimate_DH"/>
    <property type="match status" value="1"/>
</dbReference>
<dbReference type="InterPro" id="IPR006151">
    <property type="entry name" value="Shikm_DH/Glu-tRNA_Rdtase"/>
</dbReference>
<dbReference type="Proteomes" id="UP000054321">
    <property type="component" value="Unassembled WGS sequence"/>
</dbReference>
<dbReference type="CDD" id="cd00502">
    <property type="entry name" value="DHQase_I"/>
    <property type="match status" value="1"/>
</dbReference>
<feature type="domain" description="Quinate/shikimate 5-dehydrogenase/glutamyl-tRNA reductase" evidence="4">
    <location>
        <begin position="660"/>
        <end position="714"/>
    </location>
</feature>
<evidence type="ECO:0000256" key="2">
    <source>
        <dbReference type="ARBA" id="ARBA00009349"/>
    </source>
</evidence>
<dbReference type="InterPro" id="IPR031322">
    <property type="entry name" value="Shikimate/glucono_kinase"/>
</dbReference>
<feature type="compositionally biased region" description="Basic and acidic residues" evidence="3">
    <location>
        <begin position="32"/>
        <end position="41"/>
    </location>
</feature>
<dbReference type="FunFam" id="3.40.50.720:FF:000386">
    <property type="entry name" value="Quinate repressor protein"/>
    <property type="match status" value="1"/>
</dbReference>
<dbReference type="Pfam" id="PF01488">
    <property type="entry name" value="Shikimate_DH"/>
    <property type="match status" value="1"/>
</dbReference>
<dbReference type="PANTHER" id="PTHR21090">
    <property type="entry name" value="AROM/DEHYDROQUINATE SYNTHASE"/>
    <property type="match status" value="1"/>
</dbReference>
<feature type="compositionally biased region" description="Low complexity" evidence="3">
    <location>
        <begin position="1"/>
        <end position="23"/>
    </location>
</feature>
<dbReference type="InParanoid" id="A0A0C3HC81"/>
<dbReference type="InterPro" id="IPR027417">
    <property type="entry name" value="P-loop_NTPase"/>
</dbReference>
<evidence type="ECO:0000259" key="6">
    <source>
        <dbReference type="Pfam" id="PF18317"/>
    </source>
</evidence>
<dbReference type="SUPFAM" id="SSF51735">
    <property type="entry name" value="NAD(P)-binding Rossmann-fold domains"/>
    <property type="match status" value="1"/>
</dbReference>
<dbReference type="PANTHER" id="PTHR21090:SF27">
    <property type="entry name" value="QUINATE REPRESSOR PROTEIN"/>
    <property type="match status" value="1"/>
</dbReference>
<accession>A0A0C3HC81</accession>
<proteinExistence type="inferred from homology"/>
<feature type="region of interest" description="Disordered" evidence="3">
    <location>
        <begin position="203"/>
        <end position="228"/>
    </location>
</feature>
<feature type="region of interest" description="Disordered" evidence="3">
    <location>
        <begin position="1"/>
        <end position="44"/>
    </location>
</feature>
<comment type="similarity">
    <text evidence="1">In the 2nd section; belongs to the type-I 3-dehydroquinase family.</text>
</comment>
<evidence type="ECO:0000256" key="1">
    <source>
        <dbReference type="ARBA" id="ARBA00006477"/>
    </source>
</evidence>
<dbReference type="Pfam" id="PF18317">
    <property type="entry name" value="SDH_C"/>
    <property type="match status" value="1"/>
</dbReference>
<dbReference type="InterPro" id="IPR013708">
    <property type="entry name" value="Shikimate_DH-bd_N"/>
</dbReference>
<dbReference type="GO" id="GO:0003855">
    <property type="term" value="F:3-dehydroquinate dehydratase activity"/>
    <property type="evidence" value="ECO:0007669"/>
    <property type="project" value="InterPro"/>
</dbReference>
<dbReference type="SUPFAM" id="SSF52540">
    <property type="entry name" value="P-loop containing nucleoside triphosphate hydrolases"/>
    <property type="match status" value="1"/>
</dbReference>
<dbReference type="HOGENOM" id="CLU_008871_0_1_1"/>
<dbReference type="InterPro" id="IPR046346">
    <property type="entry name" value="Aminoacid_DH-like_N_sf"/>
</dbReference>
<dbReference type="OrthoDB" id="4415835at2759"/>
<dbReference type="Gene3D" id="3.40.50.10860">
    <property type="entry name" value="Leucine Dehydrogenase, chain A, domain 1"/>
    <property type="match status" value="1"/>
</dbReference>
<gene>
    <name evidence="7" type="ORF">OIDMADRAFT_126469</name>
</gene>
<dbReference type="Pfam" id="PF01487">
    <property type="entry name" value="DHquinase_I"/>
    <property type="match status" value="1"/>
</dbReference>
<dbReference type="Gene3D" id="3.40.50.720">
    <property type="entry name" value="NAD(P)-binding Rossmann-like Domain"/>
    <property type="match status" value="1"/>
</dbReference>
<feature type="domain" description="Shikimate dehydrogenase substrate binding N-terminal" evidence="5">
    <location>
        <begin position="526"/>
        <end position="606"/>
    </location>
</feature>
<evidence type="ECO:0000313" key="8">
    <source>
        <dbReference type="Proteomes" id="UP000054321"/>
    </source>
</evidence>
<dbReference type="STRING" id="913774.A0A0C3HC81"/>
<dbReference type="GO" id="GO:0004764">
    <property type="term" value="F:shikimate 3-dehydrogenase (NADP+) activity"/>
    <property type="evidence" value="ECO:0007669"/>
    <property type="project" value="InterPro"/>
</dbReference>
<dbReference type="InterPro" id="IPR001381">
    <property type="entry name" value="DHquinase_I"/>
</dbReference>
<organism evidence="7 8">
    <name type="scientific">Oidiodendron maius (strain Zn)</name>
    <dbReference type="NCBI Taxonomy" id="913774"/>
    <lineage>
        <taxon>Eukaryota</taxon>
        <taxon>Fungi</taxon>
        <taxon>Dikarya</taxon>
        <taxon>Ascomycota</taxon>
        <taxon>Pezizomycotina</taxon>
        <taxon>Leotiomycetes</taxon>
        <taxon>Leotiomycetes incertae sedis</taxon>
        <taxon>Myxotrichaceae</taxon>
        <taxon>Oidiodendron</taxon>
    </lineage>
</organism>
<evidence type="ECO:0000256" key="3">
    <source>
        <dbReference type="SAM" id="MobiDB-lite"/>
    </source>
</evidence>
<feature type="compositionally biased region" description="Basic and acidic residues" evidence="3">
    <location>
        <begin position="205"/>
        <end position="214"/>
    </location>
</feature>
<dbReference type="Pfam" id="PF01202">
    <property type="entry name" value="SKI"/>
    <property type="match status" value="1"/>
</dbReference>
<comment type="similarity">
    <text evidence="2">In the N-terminal section; belongs to the shikimate kinase family.</text>
</comment>
<keyword evidence="8" id="KW-1185">Reference proteome</keyword>
<evidence type="ECO:0000259" key="5">
    <source>
        <dbReference type="Pfam" id="PF08501"/>
    </source>
</evidence>
<dbReference type="InterPro" id="IPR041121">
    <property type="entry name" value="SDH_C"/>
</dbReference>
<dbReference type="GO" id="GO:0003866">
    <property type="term" value="F:3-phosphoshikimate 1-carboxyvinyltransferase activity"/>
    <property type="evidence" value="ECO:0007669"/>
    <property type="project" value="TreeGrafter"/>
</dbReference>
<dbReference type="PRINTS" id="PR01100">
    <property type="entry name" value="SHIKIMTKNASE"/>
</dbReference>
<feature type="domain" description="SDH C-terminal" evidence="6">
    <location>
        <begin position="809"/>
        <end position="839"/>
    </location>
</feature>
<dbReference type="SUPFAM" id="SSF53223">
    <property type="entry name" value="Aminoacid dehydrogenase-like, N-terminal domain"/>
    <property type="match status" value="1"/>
</dbReference>
<dbReference type="GO" id="GO:0009423">
    <property type="term" value="P:chorismate biosynthetic process"/>
    <property type="evidence" value="ECO:0007669"/>
    <property type="project" value="TreeGrafter"/>
</dbReference>
<name>A0A0C3HC81_OIDMZ</name>